<dbReference type="Proteomes" id="UP001497623">
    <property type="component" value="Unassembled WGS sequence"/>
</dbReference>
<evidence type="ECO:0000313" key="2">
    <source>
        <dbReference type="EMBL" id="CAL4211312.1"/>
    </source>
</evidence>
<dbReference type="AlphaFoldDB" id="A0AAV2SNL6"/>
<dbReference type="PROSITE" id="PS50041">
    <property type="entry name" value="C_TYPE_LECTIN_2"/>
    <property type="match status" value="1"/>
</dbReference>
<accession>A0AAV2SNL6</accession>
<dbReference type="SUPFAM" id="SSF56436">
    <property type="entry name" value="C-type lectin-like"/>
    <property type="match status" value="1"/>
</dbReference>
<dbReference type="InterPro" id="IPR016186">
    <property type="entry name" value="C-type_lectin-like/link_sf"/>
</dbReference>
<dbReference type="InterPro" id="IPR016187">
    <property type="entry name" value="CTDL_fold"/>
</dbReference>
<evidence type="ECO:0000313" key="3">
    <source>
        <dbReference type="Proteomes" id="UP001497623"/>
    </source>
</evidence>
<feature type="domain" description="C-type lectin" evidence="1">
    <location>
        <begin position="47"/>
        <end position="172"/>
    </location>
</feature>
<dbReference type="InterPro" id="IPR001304">
    <property type="entry name" value="C-type_lectin-like"/>
</dbReference>
<proteinExistence type="predicted"/>
<name>A0AAV2SNL6_MEGNR</name>
<comment type="caution">
    <text evidence="2">The sequence shown here is derived from an EMBL/GenBank/DDBJ whole genome shotgun (WGS) entry which is preliminary data.</text>
</comment>
<evidence type="ECO:0000259" key="1">
    <source>
        <dbReference type="PROSITE" id="PS50041"/>
    </source>
</evidence>
<feature type="non-terminal residue" evidence="2">
    <location>
        <position position="197"/>
    </location>
</feature>
<gene>
    <name evidence="2" type="ORF">MNOR_LOCUS38384</name>
</gene>
<reference evidence="2 3" key="1">
    <citation type="submission" date="2024-05" db="EMBL/GenBank/DDBJ databases">
        <authorList>
            <person name="Wallberg A."/>
        </authorList>
    </citation>
    <scope>NUCLEOTIDE SEQUENCE [LARGE SCALE GENOMIC DNA]</scope>
</reference>
<protein>
    <recommendedName>
        <fullName evidence="1">C-type lectin domain-containing protein</fullName>
    </recommendedName>
</protein>
<feature type="non-terminal residue" evidence="2">
    <location>
        <position position="1"/>
    </location>
</feature>
<dbReference type="EMBL" id="CAXKWB010086578">
    <property type="protein sequence ID" value="CAL4211312.1"/>
    <property type="molecule type" value="Genomic_DNA"/>
</dbReference>
<dbReference type="Pfam" id="PF00059">
    <property type="entry name" value="Lectin_C"/>
    <property type="match status" value="1"/>
</dbReference>
<organism evidence="2 3">
    <name type="scientific">Meganyctiphanes norvegica</name>
    <name type="common">Northern krill</name>
    <name type="synonym">Thysanopoda norvegica</name>
    <dbReference type="NCBI Taxonomy" id="48144"/>
    <lineage>
        <taxon>Eukaryota</taxon>
        <taxon>Metazoa</taxon>
        <taxon>Ecdysozoa</taxon>
        <taxon>Arthropoda</taxon>
        <taxon>Crustacea</taxon>
        <taxon>Multicrustacea</taxon>
        <taxon>Malacostraca</taxon>
        <taxon>Eumalacostraca</taxon>
        <taxon>Eucarida</taxon>
        <taxon>Euphausiacea</taxon>
        <taxon>Euphausiidae</taxon>
        <taxon>Meganyctiphanes</taxon>
    </lineage>
</organism>
<keyword evidence="3" id="KW-1185">Reference proteome</keyword>
<sequence length="197" mass="22179">VCPESFAPHGDYCFHAETNSTVCFEDHSEFDWRYTVNGKAVNCTLLNKRDCFYDCNKYVYRTQASAAEYCKNLYINATLPFPIWSLSGWRYAARLAEGAIFGGEIEIIGFYWIGATLNDSVWTWRDGKPVRDELWGVTQPNGQPPDQCLYIGWLEGLLSDRQCNATSQTLCQVPGTPPCQAGCIIGFMILALFLIAL</sequence>
<dbReference type="CDD" id="cd00037">
    <property type="entry name" value="CLECT"/>
    <property type="match status" value="1"/>
</dbReference>
<dbReference type="Gene3D" id="3.10.100.10">
    <property type="entry name" value="Mannose-Binding Protein A, subunit A"/>
    <property type="match status" value="1"/>
</dbReference>